<dbReference type="InterPro" id="IPR027383">
    <property type="entry name" value="Znf_put"/>
</dbReference>
<dbReference type="Proteomes" id="UP000008221">
    <property type="component" value="Chromosome"/>
</dbReference>
<name>A0LQX4_ACIC1</name>
<dbReference type="Pfam" id="PF13490">
    <property type="entry name" value="zf-HC2"/>
    <property type="match status" value="1"/>
</dbReference>
<dbReference type="InParanoid" id="A0LQX4"/>
<dbReference type="RefSeq" id="WP_011718898.1">
    <property type="nucleotide sequence ID" value="NC_008578.1"/>
</dbReference>
<keyword evidence="2" id="KW-0804">Transcription</keyword>
<protein>
    <submittedName>
        <fullName evidence="5">Putative transmembrane anti-sigma factor</fullName>
    </submittedName>
</protein>
<keyword evidence="3 5" id="KW-0812">Transmembrane</keyword>
<evidence type="ECO:0000256" key="1">
    <source>
        <dbReference type="ARBA" id="ARBA00023015"/>
    </source>
</evidence>
<keyword evidence="3" id="KW-0472">Membrane</keyword>
<evidence type="ECO:0000313" key="6">
    <source>
        <dbReference type="Proteomes" id="UP000008221"/>
    </source>
</evidence>
<dbReference type="eggNOG" id="COG5662">
    <property type="taxonomic scope" value="Bacteria"/>
</dbReference>
<dbReference type="Gene3D" id="1.10.10.1320">
    <property type="entry name" value="Anti-sigma factor, zinc-finger domain"/>
    <property type="match status" value="1"/>
</dbReference>
<accession>A0LQX4</accession>
<evidence type="ECO:0000259" key="4">
    <source>
        <dbReference type="Pfam" id="PF13490"/>
    </source>
</evidence>
<reference evidence="5 6" key="1">
    <citation type="journal article" date="2009" name="Genome Res.">
        <title>Complete genome of the cellulolytic thermophile Acidothermus cellulolyticus 11B provides insights into its ecophysiological and evolutionary adaptations.</title>
        <authorList>
            <person name="Barabote R.D."/>
            <person name="Xie G."/>
            <person name="Leu D.H."/>
            <person name="Normand P."/>
            <person name="Necsulea A."/>
            <person name="Daubin V."/>
            <person name="Medigue C."/>
            <person name="Adney W.S."/>
            <person name="Xu X.C."/>
            <person name="Lapidus A."/>
            <person name="Parales R.E."/>
            <person name="Detter C."/>
            <person name="Pujic P."/>
            <person name="Bruce D."/>
            <person name="Lavire C."/>
            <person name="Challacombe J.F."/>
            <person name="Brettin T.S."/>
            <person name="Berry A.M."/>
        </authorList>
    </citation>
    <scope>NUCLEOTIDE SEQUENCE [LARGE SCALE GENOMIC DNA]</scope>
    <source>
        <strain evidence="6">ATCC 43068 / DSM 8971 / 11B</strain>
    </source>
</reference>
<feature type="domain" description="Putative zinc-finger" evidence="4">
    <location>
        <begin position="5"/>
        <end position="39"/>
    </location>
</feature>
<dbReference type="HOGENOM" id="CLU_056526_2_0_11"/>
<dbReference type="EMBL" id="CP000481">
    <property type="protein sequence ID" value="ABK51834.1"/>
    <property type="molecule type" value="Genomic_DNA"/>
</dbReference>
<dbReference type="STRING" id="351607.Acel_0058"/>
<gene>
    <name evidence="5" type="ordered locus">Acel_0058</name>
</gene>
<dbReference type="AlphaFoldDB" id="A0LQX4"/>
<evidence type="ECO:0000256" key="3">
    <source>
        <dbReference type="SAM" id="Phobius"/>
    </source>
</evidence>
<keyword evidence="1" id="KW-0805">Transcription regulation</keyword>
<evidence type="ECO:0000313" key="5">
    <source>
        <dbReference type="EMBL" id="ABK51834.1"/>
    </source>
</evidence>
<sequence length="223" mass="22893">MTPACAEIRLSLGSYVLGALDPGERGQVEAHVSSCADCRDELASLAALPGLLARVSLPEVTATPADVDAALLPRLLARVTAVRRRRRARWLISTAAGVAVLAAVISGVVVVAHPGPSSGIVARGWDPATGITAAVNEWPRAWGTALQIQLSGETTGAYDGRCQLIVIGTDGRREVAASWTATPSGHIVAAGATSMRPAEIASFHVVRSDGTVLVAVTPPAAAR</sequence>
<evidence type="ECO:0000256" key="2">
    <source>
        <dbReference type="ARBA" id="ARBA00023163"/>
    </source>
</evidence>
<proteinExistence type="predicted"/>
<feature type="transmembrane region" description="Helical" evidence="3">
    <location>
        <begin position="90"/>
        <end position="112"/>
    </location>
</feature>
<keyword evidence="3" id="KW-1133">Transmembrane helix</keyword>
<dbReference type="KEGG" id="ace:Acel_0058"/>
<dbReference type="InterPro" id="IPR041916">
    <property type="entry name" value="Anti_sigma_zinc_sf"/>
</dbReference>
<keyword evidence="6" id="KW-1185">Reference proteome</keyword>
<organism evidence="5 6">
    <name type="scientific">Acidothermus cellulolyticus (strain ATCC 43068 / DSM 8971 / 11B)</name>
    <dbReference type="NCBI Taxonomy" id="351607"/>
    <lineage>
        <taxon>Bacteria</taxon>
        <taxon>Bacillati</taxon>
        <taxon>Actinomycetota</taxon>
        <taxon>Actinomycetes</taxon>
        <taxon>Acidothermales</taxon>
        <taxon>Acidothermaceae</taxon>
        <taxon>Acidothermus</taxon>
    </lineage>
</organism>